<dbReference type="PATRIC" id="fig|1423718.3.peg.610"/>
<keyword evidence="2" id="KW-0472">Membrane</keyword>
<evidence type="ECO:0000313" key="3">
    <source>
        <dbReference type="EMBL" id="KRM63312.1"/>
    </source>
</evidence>
<evidence type="ECO:0000313" key="4">
    <source>
        <dbReference type="Proteomes" id="UP000051008"/>
    </source>
</evidence>
<evidence type="ECO:0000256" key="2">
    <source>
        <dbReference type="SAM" id="Phobius"/>
    </source>
</evidence>
<protein>
    <submittedName>
        <fullName evidence="3">Uncharacterized protein</fullName>
    </submittedName>
</protein>
<feature type="transmembrane region" description="Helical" evidence="2">
    <location>
        <begin position="12"/>
        <end position="31"/>
    </location>
</feature>
<evidence type="ECO:0000256" key="1">
    <source>
        <dbReference type="SAM" id="MobiDB-lite"/>
    </source>
</evidence>
<proteinExistence type="predicted"/>
<keyword evidence="2" id="KW-0812">Transmembrane</keyword>
<comment type="caution">
    <text evidence="3">The sequence shown here is derived from an EMBL/GenBank/DDBJ whole genome shotgun (WGS) entry which is preliminary data.</text>
</comment>
<keyword evidence="2" id="KW-1133">Transmembrane helix</keyword>
<gene>
    <name evidence="3" type="ORF">FC14_GL000591</name>
</gene>
<dbReference type="AlphaFoldDB" id="A0A0R2A892"/>
<feature type="transmembrane region" description="Helical" evidence="2">
    <location>
        <begin position="111"/>
        <end position="129"/>
    </location>
</feature>
<name>A0A0R2A892_9LACO</name>
<accession>A0A0R2A892</accession>
<dbReference type="Proteomes" id="UP000051008">
    <property type="component" value="Unassembled WGS sequence"/>
</dbReference>
<keyword evidence="4" id="KW-1185">Reference proteome</keyword>
<organism evidence="3 4">
    <name type="scientific">Ligilactobacillus agilis DSM 20509</name>
    <dbReference type="NCBI Taxonomy" id="1423718"/>
    <lineage>
        <taxon>Bacteria</taxon>
        <taxon>Bacillati</taxon>
        <taxon>Bacillota</taxon>
        <taxon>Bacilli</taxon>
        <taxon>Lactobacillales</taxon>
        <taxon>Lactobacillaceae</taxon>
        <taxon>Ligilactobacillus</taxon>
    </lineage>
</organism>
<reference evidence="3 4" key="1">
    <citation type="journal article" date="2015" name="Genome Announc.">
        <title>Expanding the biotechnology potential of lactobacilli through comparative genomics of 213 strains and associated genera.</title>
        <authorList>
            <person name="Sun Z."/>
            <person name="Harris H.M."/>
            <person name="McCann A."/>
            <person name="Guo C."/>
            <person name="Argimon S."/>
            <person name="Zhang W."/>
            <person name="Yang X."/>
            <person name="Jeffery I.B."/>
            <person name="Cooney J.C."/>
            <person name="Kagawa T.F."/>
            <person name="Liu W."/>
            <person name="Song Y."/>
            <person name="Salvetti E."/>
            <person name="Wrobel A."/>
            <person name="Rasinkangas P."/>
            <person name="Parkhill J."/>
            <person name="Rea M.C."/>
            <person name="O'Sullivan O."/>
            <person name="Ritari J."/>
            <person name="Douillard F.P."/>
            <person name="Paul Ross R."/>
            <person name="Yang R."/>
            <person name="Briner A.E."/>
            <person name="Felis G.E."/>
            <person name="de Vos W.M."/>
            <person name="Barrangou R."/>
            <person name="Klaenhammer T.R."/>
            <person name="Caufield P.W."/>
            <person name="Cui Y."/>
            <person name="Zhang H."/>
            <person name="O'Toole P.W."/>
        </authorList>
    </citation>
    <scope>NUCLEOTIDE SEQUENCE [LARGE SCALE GENOMIC DNA]</scope>
    <source>
        <strain evidence="3 4">DSM 20509</strain>
    </source>
</reference>
<feature type="region of interest" description="Disordered" evidence="1">
    <location>
        <begin position="64"/>
        <end position="91"/>
    </location>
</feature>
<sequence>MRKMLSLKDYGIALAKGLLPLVVAIALVNLINASNWQYLLNYYVICNYLTFYPYNLNQAKQLENEQPAEQPLRRSKSKPAPEGLRRSHDDRIAGDKASEILSSWVLAFGKHLLLLLVAPGLFIYGLLFSNEVGEF</sequence>
<dbReference type="EMBL" id="AYYP01000063">
    <property type="protein sequence ID" value="KRM63312.1"/>
    <property type="molecule type" value="Genomic_DNA"/>
</dbReference>